<keyword evidence="4" id="KW-0813">Transport</keyword>
<feature type="transmembrane region" description="Helical" evidence="4">
    <location>
        <begin position="118"/>
        <end position="140"/>
    </location>
</feature>
<feature type="transmembrane region" description="Helical" evidence="4">
    <location>
        <begin position="342"/>
        <end position="363"/>
    </location>
</feature>
<gene>
    <name evidence="6" type="ORF">RI108_11415</name>
</gene>
<dbReference type="PANTHER" id="PTHR23531:SF1">
    <property type="entry name" value="QUINOLENE RESISTANCE PROTEIN NORA"/>
    <property type="match status" value="1"/>
</dbReference>
<feature type="transmembrane region" description="Helical" evidence="4">
    <location>
        <begin position="283"/>
        <end position="302"/>
    </location>
</feature>
<evidence type="ECO:0000259" key="5">
    <source>
        <dbReference type="PROSITE" id="PS50850"/>
    </source>
</evidence>
<evidence type="ECO:0000256" key="4">
    <source>
        <dbReference type="HAMAP-Rule" id="MF_01118"/>
    </source>
</evidence>
<feature type="transmembrane region" description="Helical" evidence="4">
    <location>
        <begin position="308"/>
        <end position="330"/>
    </location>
</feature>
<accession>A0AAJ6LVR4</accession>
<keyword evidence="4" id="KW-1003">Cell membrane</keyword>
<feature type="transmembrane region" description="Helical" evidence="4">
    <location>
        <begin position="369"/>
        <end position="390"/>
    </location>
</feature>
<dbReference type="NCBIfam" id="NF003477">
    <property type="entry name" value="PRK05122.1"/>
    <property type="match status" value="1"/>
</dbReference>
<feature type="transmembrane region" description="Helical" evidence="4">
    <location>
        <begin position="86"/>
        <end position="106"/>
    </location>
</feature>
<dbReference type="InterPro" id="IPR023008">
    <property type="entry name" value="MFS_YhhS-like"/>
</dbReference>
<dbReference type="InterPro" id="IPR020846">
    <property type="entry name" value="MFS_dom"/>
</dbReference>
<protein>
    <recommendedName>
        <fullName evidence="4">Uncharacterized MFS-type transporter RI108_11415</fullName>
    </recommendedName>
</protein>
<evidence type="ECO:0000313" key="6">
    <source>
        <dbReference type="EMBL" id="WNC07944.1"/>
    </source>
</evidence>
<keyword evidence="2 4" id="KW-1133">Transmembrane helix</keyword>
<feature type="transmembrane region" description="Helical" evidence="4">
    <location>
        <begin position="47"/>
        <end position="65"/>
    </location>
</feature>
<comment type="subcellular location">
    <subcellularLocation>
        <location evidence="4">Cell inner membrane</location>
        <topology evidence="4">Multi-pass membrane protein</topology>
    </subcellularLocation>
</comment>
<dbReference type="PANTHER" id="PTHR23531">
    <property type="entry name" value="QUINOLENE RESISTANCE PROTEIN NORA"/>
    <property type="match status" value="1"/>
</dbReference>
<dbReference type="GO" id="GO:0022857">
    <property type="term" value="F:transmembrane transporter activity"/>
    <property type="evidence" value="ECO:0007669"/>
    <property type="project" value="UniProtKB-UniRule"/>
</dbReference>
<dbReference type="Proteomes" id="UP001258207">
    <property type="component" value="Chromosome"/>
</dbReference>
<sequence>MTESAQPATPSSSSITLQIISIVFYTFIAFISIGLPIAVLPGYVHDHLAFSAVAAGVVIGAQYLATLLSRPSAGRMADALGTKRTIVYGLIGIGISGALTFVSVFLHSVPQWSLGVLIAGRVVLGLAQGAIGVGTSSWGISRVGAEHMAKVISWNGIASYGAIAIGAPLGVLMVAFAGFWSLGIALMALSALGLWMIRDTPASPVVRGERMPFWSAFGRVAPHGMSLMLASIGYGTLTTFITLYYVERGWEGAAWCLTAFGISFIAARLVFINSINHLGGSTVAMACIATEVVGLAMLWLAPSPIFTLAGAALAGLGLSLVYPALGVLAIHKVPGTSRGAGLSAFAVFFDLALAIAGPVMGAVAAGFGYGSIFALAAGLSLIALGLTAWLSRQDQ</sequence>
<evidence type="ECO:0000313" key="7">
    <source>
        <dbReference type="Proteomes" id="UP001258207"/>
    </source>
</evidence>
<dbReference type="HAMAP" id="MF_01118">
    <property type="entry name" value="MFS_YhhS"/>
    <property type="match status" value="1"/>
</dbReference>
<dbReference type="CDD" id="cd17489">
    <property type="entry name" value="MFS_YfcJ_like"/>
    <property type="match status" value="1"/>
</dbReference>
<organism evidence="6 7">
    <name type="scientific">Pseudomonas coleopterorum</name>
    <dbReference type="NCBI Taxonomy" id="1605838"/>
    <lineage>
        <taxon>Bacteria</taxon>
        <taxon>Pseudomonadati</taxon>
        <taxon>Pseudomonadota</taxon>
        <taxon>Gammaproteobacteria</taxon>
        <taxon>Pseudomonadales</taxon>
        <taxon>Pseudomonadaceae</taxon>
        <taxon>Pseudomonas</taxon>
    </lineage>
</organism>
<dbReference type="Gene3D" id="1.20.1250.20">
    <property type="entry name" value="MFS general substrate transporter like domains"/>
    <property type="match status" value="1"/>
</dbReference>
<reference evidence="6" key="1">
    <citation type="submission" date="2023-09" db="EMBL/GenBank/DDBJ databases">
        <title>First report of Pseudomonas coleopterorum DJ13 causing leaf spot on Rhododendron pulchrum Sweet in China.</title>
        <authorList>
            <person name="Zhang Y."/>
        </authorList>
    </citation>
    <scope>NUCLEOTIDE SEQUENCE</scope>
    <source>
        <strain evidence="6">DJ13</strain>
    </source>
</reference>
<dbReference type="InterPro" id="IPR036259">
    <property type="entry name" value="MFS_trans_sf"/>
</dbReference>
<dbReference type="GO" id="GO:0005886">
    <property type="term" value="C:plasma membrane"/>
    <property type="evidence" value="ECO:0007669"/>
    <property type="project" value="UniProtKB-SubCell"/>
</dbReference>
<feature type="transmembrane region" description="Helical" evidence="4">
    <location>
        <begin position="252"/>
        <end position="271"/>
    </location>
</feature>
<feature type="domain" description="Major facilitator superfamily (MFS) profile" evidence="5">
    <location>
        <begin position="18"/>
        <end position="395"/>
    </location>
</feature>
<name>A0AAJ6LVR4_9PSED</name>
<comment type="similarity">
    <text evidence="4">Belongs to the major facilitator superfamily. YhhS family.</text>
</comment>
<dbReference type="PROSITE" id="PS50850">
    <property type="entry name" value="MFS"/>
    <property type="match status" value="1"/>
</dbReference>
<dbReference type="SUPFAM" id="SSF103473">
    <property type="entry name" value="MFS general substrate transporter"/>
    <property type="match status" value="1"/>
</dbReference>
<dbReference type="EMBL" id="CP134081">
    <property type="protein sequence ID" value="WNC07944.1"/>
    <property type="molecule type" value="Genomic_DNA"/>
</dbReference>
<evidence type="ECO:0000256" key="2">
    <source>
        <dbReference type="ARBA" id="ARBA00022989"/>
    </source>
</evidence>
<keyword evidence="4" id="KW-0997">Cell inner membrane</keyword>
<feature type="transmembrane region" description="Helical" evidence="4">
    <location>
        <begin position="177"/>
        <end position="197"/>
    </location>
</feature>
<dbReference type="RefSeq" id="WP_310790981.1">
    <property type="nucleotide sequence ID" value="NZ_CP134081.1"/>
</dbReference>
<proteinExistence type="inferred from homology"/>
<feature type="transmembrane region" description="Helical" evidence="4">
    <location>
        <begin position="152"/>
        <end position="171"/>
    </location>
</feature>
<evidence type="ECO:0000256" key="3">
    <source>
        <dbReference type="ARBA" id="ARBA00023136"/>
    </source>
</evidence>
<keyword evidence="3 4" id="KW-0472">Membrane</keyword>
<dbReference type="InterPro" id="IPR011701">
    <property type="entry name" value="MFS"/>
</dbReference>
<keyword evidence="1 4" id="KW-0812">Transmembrane</keyword>
<evidence type="ECO:0000256" key="1">
    <source>
        <dbReference type="ARBA" id="ARBA00022692"/>
    </source>
</evidence>
<feature type="transmembrane region" description="Helical" evidence="4">
    <location>
        <begin position="227"/>
        <end position="246"/>
    </location>
</feature>
<dbReference type="Pfam" id="PF07690">
    <property type="entry name" value="MFS_1"/>
    <property type="match status" value="1"/>
</dbReference>
<dbReference type="InterPro" id="IPR052714">
    <property type="entry name" value="MFS_Exporter"/>
</dbReference>
<dbReference type="AlphaFoldDB" id="A0AAJ6LVR4"/>
<feature type="transmembrane region" description="Helical" evidence="4">
    <location>
        <begin position="22"/>
        <end position="41"/>
    </location>
</feature>